<organism evidence="1 2">
    <name type="scientific">Tritrichomonas musculus</name>
    <dbReference type="NCBI Taxonomy" id="1915356"/>
    <lineage>
        <taxon>Eukaryota</taxon>
        <taxon>Metamonada</taxon>
        <taxon>Parabasalia</taxon>
        <taxon>Tritrichomonadida</taxon>
        <taxon>Tritrichomonadidae</taxon>
        <taxon>Tritrichomonas</taxon>
    </lineage>
</organism>
<name>A0ABR2KVT2_9EUKA</name>
<evidence type="ECO:0000313" key="2">
    <source>
        <dbReference type="Proteomes" id="UP001470230"/>
    </source>
</evidence>
<protein>
    <submittedName>
        <fullName evidence="1">Uncharacterized protein</fullName>
    </submittedName>
</protein>
<evidence type="ECO:0000313" key="1">
    <source>
        <dbReference type="EMBL" id="KAK8895224.1"/>
    </source>
</evidence>
<dbReference type="Proteomes" id="UP001470230">
    <property type="component" value="Unassembled WGS sequence"/>
</dbReference>
<reference evidence="1 2" key="1">
    <citation type="submission" date="2024-04" db="EMBL/GenBank/DDBJ databases">
        <title>Tritrichomonas musculus Genome.</title>
        <authorList>
            <person name="Alves-Ferreira E."/>
            <person name="Grigg M."/>
            <person name="Lorenzi H."/>
            <person name="Galac M."/>
        </authorList>
    </citation>
    <scope>NUCLEOTIDE SEQUENCE [LARGE SCALE GENOMIC DNA]</scope>
    <source>
        <strain evidence="1 2">EAF2021</strain>
    </source>
</reference>
<proteinExistence type="predicted"/>
<sequence>MGIFKISVADLHWLEGSDEREDLCLHGHAVAIIGNETLEYDCAVSATALYLLKTLTENHEIDKDNQILPCCGFSIIADESLSNATIIGCPNGIDWSVFHEEDNIKIILRNGHEEIIPLNEYKKEVFEFADIIENFYQTSLPKILPKNEYDRNGYLTFWKEWHRRRKEF</sequence>
<accession>A0ABR2KVT2</accession>
<keyword evidence="2" id="KW-1185">Reference proteome</keyword>
<comment type="caution">
    <text evidence="1">The sequence shown here is derived from an EMBL/GenBank/DDBJ whole genome shotgun (WGS) entry which is preliminary data.</text>
</comment>
<gene>
    <name evidence="1" type="ORF">M9Y10_023666</name>
</gene>
<dbReference type="EMBL" id="JAPFFF010000003">
    <property type="protein sequence ID" value="KAK8895224.1"/>
    <property type="molecule type" value="Genomic_DNA"/>
</dbReference>